<dbReference type="PANTHER" id="PTHR24198">
    <property type="entry name" value="ANKYRIN REPEAT AND PROTEIN KINASE DOMAIN-CONTAINING PROTEIN"/>
    <property type="match status" value="1"/>
</dbReference>
<evidence type="ECO:0000256" key="1">
    <source>
        <dbReference type="ARBA" id="ARBA00022737"/>
    </source>
</evidence>
<organism evidence="4 5">
    <name type="scientific">Tritrichomonas musculus</name>
    <dbReference type="NCBI Taxonomy" id="1915356"/>
    <lineage>
        <taxon>Eukaryota</taxon>
        <taxon>Metamonada</taxon>
        <taxon>Parabasalia</taxon>
        <taxon>Tritrichomonadida</taxon>
        <taxon>Tritrichomonadidae</taxon>
        <taxon>Tritrichomonas</taxon>
    </lineage>
</organism>
<evidence type="ECO:0000313" key="4">
    <source>
        <dbReference type="EMBL" id="KAK8897382.1"/>
    </source>
</evidence>
<keyword evidence="2 3" id="KW-0040">ANK repeat</keyword>
<dbReference type="InterPro" id="IPR036770">
    <property type="entry name" value="Ankyrin_rpt-contain_sf"/>
</dbReference>
<evidence type="ECO:0000256" key="3">
    <source>
        <dbReference type="PROSITE-ProRule" id="PRU00023"/>
    </source>
</evidence>
<reference evidence="4 5" key="1">
    <citation type="submission" date="2024-04" db="EMBL/GenBank/DDBJ databases">
        <title>Tritrichomonas musculus Genome.</title>
        <authorList>
            <person name="Alves-Ferreira E."/>
            <person name="Grigg M."/>
            <person name="Lorenzi H."/>
            <person name="Galac M."/>
        </authorList>
    </citation>
    <scope>NUCLEOTIDE SEQUENCE [LARGE SCALE GENOMIC DNA]</scope>
    <source>
        <strain evidence="4 5">EAF2021</strain>
    </source>
</reference>
<feature type="repeat" description="ANK" evidence="3">
    <location>
        <begin position="249"/>
        <end position="273"/>
    </location>
</feature>
<dbReference type="Proteomes" id="UP001470230">
    <property type="component" value="Unassembled WGS sequence"/>
</dbReference>
<feature type="repeat" description="ANK" evidence="3">
    <location>
        <begin position="316"/>
        <end position="348"/>
    </location>
</feature>
<dbReference type="SMART" id="SM00248">
    <property type="entry name" value="ANK"/>
    <property type="match status" value="13"/>
</dbReference>
<dbReference type="InterPro" id="IPR002110">
    <property type="entry name" value="Ankyrin_rpt"/>
</dbReference>
<gene>
    <name evidence="4" type="ORF">M9Y10_015328</name>
</gene>
<dbReference type="EMBL" id="JAPFFF010000002">
    <property type="protein sequence ID" value="KAK8897382.1"/>
    <property type="molecule type" value="Genomic_DNA"/>
</dbReference>
<accession>A0ABR2L226</accession>
<protein>
    <recommendedName>
        <fullName evidence="6">Ankyrin repeat protein</fullName>
    </recommendedName>
</protein>
<evidence type="ECO:0000313" key="5">
    <source>
        <dbReference type="Proteomes" id="UP001470230"/>
    </source>
</evidence>
<comment type="caution">
    <text evidence="4">The sequence shown here is derived from an EMBL/GenBank/DDBJ whole genome shotgun (WGS) entry which is preliminary data.</text>
</comment>
<keyword evidence="5" id="KW-1185">Reference proteome</keyword>
<dbReference type="Pfam" id="PF12796">
    <property type="entry name" value="Ank_2"/>
    <property type="match status" value="3"/>
</dbReference>
<feature type="repeat" description="ANK" evidence="3">
    <location>
        <begin position="107"/>
        <end position="139"/>
    </location>
</feature>
<dbReference type="PROSITE" id="PS50088">
    <property type="entry name" value="ANK_REPEAT"/>
    <property type="match status" value="3"/>
</dbReference>
<proteinExistence type="predicted"/>
<dbReference type="SUPFAM" id="SSF48403">
    <property type="entry name" value="Ankyrin repeat"/>
    <property type="match status" value="3"/>
</dbReference>
<name>A0ABR2L226_9EUKA</name>
<dbReference type="Gene3D" id="1.25.40.20">
    <property type="entry name" value="Ankyrin repeat-containing domain"/>
    <property type="match status" value="5"/>
</dbReference>
<sequence>MCKEIPKEIEAPSVAKDKSMINEKILDAIIDDNDEEFIKLIVQAAKNNLNINQKIFLTKYKLPRILSANPTYSALCAFFGAEKCFRSFTKLYQNGIYSDDFQRADCYERTLLHYACAGGNLNIIRELWQAGFDLNAKDNENSMPCHFSAMAGTIDAYKFLWMNGADILGVGSSHISPIDVACLYGNIEIVKLIFEWIIARQFFMSTNYQFNSKATNLHYACEGGHANIVNYILSYGNYAQSQINVTDFYGRTPIQVACKNGSLECVKLLLKTGKAEIYSIYHKNHPLVEASIAGHADIVKFLIQNTNIDIDGANSSHLTSLEAAVQNGHLPVIEVLIQNGAGKTLDETKLGRLFLNACTTLNNNIIKLIDNSFTIPYEKMGAKFMKQACKLESKSLVTFLMERNCTFDSVDDKDLNFRSNFTPFMTFLKEKGVDFSYLYGSLIVKAIKTGGLNSLKKMISEGVEINQEIITKNKLLNYACKYGKLDFFSFFMNYKPPFDDSAACFNDLIEKLEESRYNNNNKKVNDCLKIAEILLKDFKVNANDEAIISKALSYCSVDLLELLSKYGANFDCVTLNFSEIMQGKYISLIDFLIEKVSNINSIRSTNGDPIIVESIRYDNSKLVKRLISGGAILNEDIISQYNLIEYACYIRNLRIFNILIKLAPEKVDGTACLEKLFTIEKKGIIFVNMSRINEMIEIADTLLSKYGANPSDELAIEFAISISNLQILELFAKHGADFNSCHLNFARMISARHIPVFHFLKEHGCTFQTFKKEDENDSPIKINFKQIMQCSYDINTLLFLIDYSSCEDVLSLETRENVFKYRFNDNMVKNIIDVLLSFNCFDGILKVYNKLNRIIFPRAINVNGYYQQIQSCTNQILKNMFTNPSNFVAKD</sequence>
<keyword evidence="1" id="KW-0677">Repeat</keyword>
<dbReference type="PROSITE" id="PS50297">
    <property type="entry name" value="ANK_REP_REGION"/>
    <property type="match status" value="3"/>
</dbReference>
<dbReference type="PANTHER" id="PTHR24198:SF165">
    <property type="entry name" value="ANKYRIN REPEAT-CONTAINING PROTEIN-RELATED"/>
    <property type="match status" value="1"/>
</dbReference>
<evidence type="ECO:0000256" key="2">
    <source>
        <dbReference type="ARBA" id="ARBA00023043"/>
    </source>
</evidence>
<evidence type="ECO:0008006" key="6">
    <source>
        <dbReference type="Google" id="ProtNLM"/>
    </source>
</evidence>